<protein>
    <submittedName>
        <fullName evidence="1">Uncharacterized protein</fullName>
    </submittedName>
</protein>
<accession>A0A2P2FUB9</accession>
<name>A0A2P2FUB9_AMYLU</name>
<evidence type="ECO:0000313" key="2">
    <source>
        <dbReference type="Proteomes" id="UP000256220"/>
    </source>
</evidence>
<dbReference type="EMBL" id="JFBM01000012">
    <property type="protein sequence ID" value="KFU80314.1"/>
    <property type="molecule type" value="Genomic_DNA"/>
</dbReference>
<organism evidence="1 2">
    <name type="scientific">Amycolatopsis lurida NRRL 2430</name>
    <dbReference type="NCBI Taxonomy" id="1460371"/>
    <lineage>
        <taxon>Bacteria</taxon>
        <taxon>Bacillati</taxon>
        <taxon>Actinomycetota</taxon>
        <taxon>Actinomycetes</taxon>
        <taxon>Pseudonocardiales</taxon>
        <taxon>Pseudonocardiaceae</taxon>
        <taxon>Amycolatopsis</taxon>
    </lineage>
</organism>
<gene>
    <name evidence="1" type="ORF">BB31_15940</name>
</gene>
<keyword evidence="2" id="KW-1185">Reference proteome</keyword>
<dbReference type="AlphaFoldDB" id="A0A2P2FUB9"/>
<dbReference type="Proteomes" id="UP000256220">
    <property type="component" value="Unassembled WGS sequence"/>
</dbReference>
<sequence>MNVTVTVPATVTRGVPVPVFLKVRDVKAWTGRPLDAGAIMGIGVIKMGGAGSGEFKVDRLSNPTAIPAGEHWYIEGTEQVAFTTPGTVTLGLRMFGQPIYYGCLIPTGQEPPVAATVTVT</sequence>
<reference evidence="1 2" key="1">
    <citation type="journal article" date="2014" name="Genome Announc.">
        <title>Draft Genome Sequence of Amycolatopsis lurida NRRL 2430, Producer of the Glycopeptide Family Antibiotic Ristocetin.</title>
        <authorList>
            <person name="Kwun M.J."/>
            <person name="Hong H.J."/>
        </authorList>
    </citation>
    <scope>NUCLEOTIDE SEQUENCE [LARGE SCALE GENOMIC DNA]</scope>
    <source>
        <strain evidence="1 2">NRRL 2430</strain>
    </source>
</reference>
<dbReference type="RefSeq" id="WP_034311410.1">
    <property type="nucleotide sequence ID" value="NZ_JFBM01000012.1"/>
</dbReference>
<proteinExistence type="predicted"/>
<evidence type="ECO:0000313" key="1">
    <source>
        <dbReference type="EMBL" id="KFU80314.1"/>
    </source>
</evidence>
<comment type="caution">
    <text evidence="1">The sequence shown here is derived from an EMBL/GenBank/DDBJ whole genome shotgun (WGS) entry which is preliminary data.</text>
</comment>